<reference evidence="1 2" key="1">
    <citation type="submission" date="2015-09" db="EMBL/GenBank/DDBJ databases">
        <authorList>
            <consortium name="Pathogen Informatics"/>
        </authorList>
    </citation>
    <scope>NUCLEOTIDE SEQUENCE [LARGE SCALE GENOMIC DNA]</scope>
    <source>
        <strain evidence="1 2">2789STDY5608837</strain>
    </source>
</reference>
<protein>
    <submittedName>
        <fullName evidence="1">Uncharacterized protein</fullName>
    </submittedName>
</protein>
<accession>A0A174HL74</accession>
<gene>
    <name evidence="1" type="ORF">ERS852394_02904</name>
</gene>
<dbReference type="RefSeq" id="WP_055066610.1">
    <property type="nucleotide sequence ID" value="NZ_CYZD01000021.1"/>
</dbReference>
<proteinExistence type="predicted"/>
<dbReference type="EMBL" id="CYZD01000021">
    <property type="protein sequence ID" value="CUO73645.1"/>
    <property type="molecule type" value="Genomic_DNA"/>
</dbReference>
<dbReference type="AlphaFoldDB" id="A0A174HL74"/>
<evidence type="ECO:0000313" key="1">
    <source>
        <dbReference type="EMBL" id="CUO73645.1"/>
    </source>
</evidence>
<evidence type="ECO:0000313" key="2">
    <source>
        <dbReference type="Proteomes" id="UP000095409"/>
    </source>
</evidence>
<organism evidence="1 2">
    <name type="scientific">Blautia obeum</name>
    <dbReference type="NCBI Taxonomy" id="40520"/>
    <lineage>
        <taxon>Bacteria</taxon>
        <taxon>Bacillati</taxon>
        <taxon>Bacillota</taxon>
        <taxon>Clostridia</taxon>
        <taxon>Lachnospirales</taxon>
        <taxon>Lachnospiraceae</taxon>
        <taxon>Blautia</taxon>
    </lineage>
</organism>
<name>A0A174HL74_9FIRM</name>
<sequence>MAKKTNMKSVRLSDEVLEYVESFEGDGFNQKFENLVLFCMKTEKQKRRTIEDYDHMIKLKYRKLNALNDLQRDARIMTRQFLSMQHDLEKLQEYIQIIRTPDSPEERDGN</sequence>
<dbReference type="Proteomes" id="UP000095409">
    <property type="component" value="Unassembled WGS sequence"/>
</dbReference>